<dbReference type="AlphaFoldDB" id="A0A6J6B0A5"/>
<name>A0A6J6B0A5_9ZZZZ</name>
<dbReference type="InterPro" id="IPR016163">
    <property type="entry name" value="Ald_DH_C"/>
</dbReference>
<keyword evidence="3" id="KW-0560">Oxidoreductase</keyword>
<dbReference type="GO" id="GO:0009898">
    <property type="term" value="C:cytoplasmic side of plasma membrane"/>
    <property type="evidence" value="ECO:0007669"/>
    <property type="project" value="TreeGrafter"/>
</dbReference>
<dbReference type="GO" id="GO:0010133">
    <property type="term" value="P:L-proline catabolic process to L-glutamate"/>
    <property type="evidence" value="ECO:0007669"/>
    <property type="project" value="TreeGrafter"/>
</dbReference>
<reference evidence="7" key="1">
    <citation type="submission" date="2020-05" db="EMBL/GenBank/DDBJ databases">
        <authorList>
            <person name="Chiriac C."/>
            <person name="Salcher M."/>
            <person name="Ghai R."/>
            <person name="Kavagutti S V."/>
        </authorList>
    </citation>
    <scope>NUCLEOTIDE SEQUENCE</scope>
</reference>
<dbReference type="InterPro" id="IPR029510">
    <property type="entry name" value="Ald_DH_CS_GLU"/>
</dbReference>
<dbReference type="InterPro" id="IPR016162">
    <property type="entry name" value="Ald_DH_N"/>
</dbReference>
<evidence type="ECO:0000256" key="5">
    <source>
        <dbReference type="ARBA" id="ARBA00048142"/>
    </source>
</evidence>
<proteinExistence type="predicted"/>
<accession>A0A6J6B0A5</accession>
<dbReference type="PROSITE" id="PS00070">
    <property type="entry name" value="ALDEHYDE_DEHYDR_CYS"/>
    <property type="match status" value="1"/>
</dbReference>
<evidence type="ECO:0000256" key="2">
    <source>
        <dbReference type="ARBA" id="ARBA00012884"/>
    </source>
</evidence>
<evidence type="ECO:0000256" key="3">
    <source>
        <dbReference type="ARBA" id="ARBA00023002"/>
    </source>
</evidence>
<comment type="pathway">
    <text evidence="1">Amino-acid degradation; L-proline degradation into L-glutamate; L-glutamate from L-proline: step 2/2.</text>
</comment>
<dbReference type="InterPro" id="IPR050485">
    <property type="entry name" value="Proline_metab_enzyme"/>
</dbReference>
<organism evidence="7">
    <name type="scientific">freshwater metagenome</name>
    <dbReference type="NCBI Taxonomy" id="449393"/>
    <lineage>
        <taxon>unclassified sequences</taxon>
        <taxon>metagenomes</taxon>
        <taxon>ecological metagenomes</taxon>
    </lineage>
</organism>
<dbReference type="Gene3D" id="3.40.605.10">
    <property type="entry name" value="Aldehyde Dehydrogenase, Chain A, domain 1"/>
    <property type="match status" value="1"/>
</dbReference>
<feature type="domain" description="Aldehyde dehydrogenase" evidence="6">
    <location>
        <begin position="14"/>
        <end position="327"/>
    </location>
</feature>
<dbReference type="EC" id="1.2.1.88" evidence="2"/>
<dbReference type="EMBL" id="CAEZSG010000018">
    <property type="protein sequence ID" value="CAB4532442.1"/>
    <property type="molecule type" value="Genomic_DNA"/>
</dbReference>
<dbReference type="GO" id="GO:0003842">
    <property type="term" value="F:L-glutamate gamma-semialdehyde dehydrogenase activity"/>
    <property type="evidence" value="ECO:0007669"/>
    <property type="project" value="UniProtKB-EC"/>
</dbReference>
<evidence type="ECO:0000256" key="1">
    <source>
        <dbReference type="ARBA" id="ARBA00004786"/>
    </source>
</evidence>
<evidence type="ECO:0000313" key="7">
    <source>
        <dbReference type="EMBL" id="CAB4532442.1"/>
    </source>
</evidence>
<dbReference type="PROSITE" id="PS00687">
    <property type="entry name" value="ALDEHYDE_DEHYDR_GLU"/>
    <property type="match status" value="1"/>
</dbReference>
<keyword evidence="4" id="KW-0520">NAD</keyword>
<evidence type="ECO:0000256" key="4">
    <source>
        <dbReference type="ARBA" id="ARBA00023027"/>
    </source>
</evidence>
<gene>
    <name evidence="7" type="ORF">UFOPK1413_00215</name>
</gene>
<dbReference type="SUPFAM" id="SSF53720">
    <property type="entry name" value="ALDH-like"/>
    <property type="match status" value="1"/>
</dbReference>
<sequence length="559" mass="59632">MDGATFTPARLTVVAPPWNFPVAIPAGSTLAALAAGSPVIIKPATLARRSGAVMVEALWAAGVPRDALQLVTFTDRSLGSKLVADPRVERVILTGGYETAEAFRELRHDLPLLAETSGKNAIIVTPSADLDLAVKDIISSAFGHSGQKCSAASLVILVGSVATSDRFRNQLVDGVTSLKVGYPSDPTTQMGPIISPADGKLLSALTTLGPGESWLVEPAKLDKFGQLWTPGVRDGVAAGSEFHLTEYFGPILGIMTARSLDEAIGMVNAIDYGLTSGLHSLNSDEIERWLDNVDGGNLYANRGTTGAIVQRQPFGGWKKSAVGAGAKAGGPNYLFGLGSWADAETRARGADVTVDRVQALLAAIPEFDTVTVSGRGWLTRAARFDEEAWHNEFGNARDVSNVGVERNVFRYRRFPESVIVRFSDGAEPTEFLRVLLAAFRAGNTPLVSASAWLENKIVRSLGELGVSVEIQTEHEWQEALGRREEELSGQRIRLVGGSPAAITMATGGRPDLSIWAGPAVTAGRIEMLPFLREQAVSITAHRFGTPHHLTDDIKLGLLR</sequence>
<evidence type="ECO:0000259" key="6">
    <source>
        <dbReference type="Pfam" id="PF00171"/>
    </source>
</evidence>
<protein>
    <recommendedName>
        <fullName evidence="2">L-glutamate gamma-semialdehyde dehydrogenase</fullName>
        <ecNumber evidence="2">1.2.1.88</ecNumber>
    </recommendedName>
</protein>
<dbReference type="InterPro" id="IPR015590">
    <property type="entry name" value="Aldehyde_DH_dom"/>
</dbReference>
<dbReference type="InterPro" id="IPR016160">
    <property type="entry name" value="Ald_DH_CS_CYS"/>
</dbReference>
<dbReference type="Pfam" id="PF00171">
    <property type="entry name" value="Aldedh"/>
    <property type="match status" value="1"/>
</dbReference>
<dbReference type="Gene3D" id="3.40.309.10">
    <property type="entry name" value="Aldehyde Dehydrogenase, Chain A, domain 2"/>
    <property type="match status" value="1"/>
</dbReference>
<comment type="catalytic activity">
    <reaction evidence="5">
        <text>L-glutamate 5-semialdehyde + NAD(+) + H2O = L-glutamate + NADH + 2 H(+)</text>
        <dbReference type="Rhea" id="RHEA:30235"/>
        <dbReference type="ChEBI" id="CHEBI:15377"/>
        <dbReference type="ChEBI" id="CHEBI:15378"/>
        <dbReference type="ChEBI" id="CHEBI:29985"/>
        <dbReference type="ChEBI" id="CHEBI:57540"/>
        <dbReference type="ChEBI" id="CHEBI:57945"/>
        <dbReference type="ChEBI" id="CHEBI:58066"/>
        <dbReference type="EC" id="1.2.1.88"/>
    </reaction>
</comment>
<dbReference type="PANTHER" id="PTHR42862:SF1">
    <property type="entry name" value="DELTA-1-PYRROLINE-5-CARBOXYLATE DEHYDROGENASE 2, ISOFORM A-RELATED"/>
    <property type="match status" value="1"/>
</dbReference>
<dbReference type="InterPro" id="IPR016161">
    <property type="entry name" value="Ald_DH/histidinol_DH"/>
</dbReference>
<dbReference type="PANTHER" id="PTHR42862">
    <property type="entry name" value="DELTA-1-PYRROLINE-5-CARBOXYLATE DEHYDROGENASE 1, ISOFORM A-RELATED"/>
    <property type="match status" value="1"/>
</dbReference>